<proteinExistence type="predicted"/>
<dbReference type="OrthoDB" id="1728340at2759"/>
<comment type="caution">
    <text evidence="5">The sequence shown here is derived from an EMBL/GenBank/DDBJ whole genome shotgun (WGS) entry which is preliminary data.</text>
</comment>
<evidence type="ECO:0000313" key="6">
    <source>
        <dbReference type="Proteomes" id="UP000639772"/>
    </source>
</evidence>
<evidence type="ECO:0000313" key="5">
    <source>
        <dbReference type="EMBL" id="KAG0502749.1"/>
    </source>
</evidence>
<dbReference type="AlphaFoldDB" id="A0A835VJA9"/>
<dbReference type="InterPro" id="IPR030184">
    <property type="entry name" value="WAT1-related"/>
</dbReference>
<name>A0A835VJA9_VANPL</name>
<evidence type="ECO:0008006" key="7">
    <source>
        <dbReference type="Google" id="ProtNLM"/>
    </source>
</evidence>
<keyword evidence="3 4" id="KW-0472">Membrane</keyword>
<dbReference type="EMBL" id="JADCNM010000001">
    <property type="protein sequence ID" value="KAG0502749.1"/>
    <property type="molecule type" value="Genomic_DNA"/>
</dbReference>
<keyword evidence="1 4" id="KW-0812">Transmembrane</keyword>
<feature type="transmembrane region" description="Helical" evidence="4">
    <location>
        <begin position="87"/>
        <end position="103"/>
    </location>
</feature>
<sequence>MGEGEGNGLAFAEGLKPAAGMVLVQIVFAGVNLFYKLAINDGMDLSVLVAYRYLFATVSLAPFAFFFRKVSGIDLFCESFRKGRHTVLYFFRLVLLLGLFLHISLFSFLVFSFLDCTGFVVLLISGLK</sequence>
<feature type="transmembrane region" description="Helical" evidence="4">
    <location>
        <begin position="50"/>
        <end position="67"/>
    </location>
</feature>
<protein>
    <recommendedName>
        <fullName evidence="7">WAT1-related protein</fullName>
    </recommendedName>
</protein>
<evidence type="ECO:0000256" key="3">
    <source>
        <dbReference type="ARBA" id="ARBA00023136"/>
    </source>
</evidence>
<dbReference type="GO" id="GO:0022857">
    <property type="term" value="F:transmembrane transporter activity"/>
    <property type="evidence" value="ECO:0007669"/>
    <property type="project" value="InterPro"/>
</dbReference>
<dbReference type="Proteomes" id="UP000639772">
    <property type="component" value="Chromosome 1"/>
</dbReference>
<dbReference type="GO" id="GO:0016020">
    <property type="term" value="C:membrane"/>
    <property type="evidence" value="ECO:0007669"/>
    <property type="project" value="InterPro"/>
</dbReference>
<dbReference type="PANTHER" id="PTHR31218">
    <property type="entry name" value="WAT1-RELATED PROTEIN"/>
    <property type="match status" value="1"/>
</dbReference>
<organism evidence="5 6">
    <name type="scientific">Vanilla planifolia</name>
    <name type="common">Vanilla</name>
    <dbReference type="NCBI Taxonomy" id="51239"/>
    <lineage>
        <taxon>Eukaryota</taxon>
        <taxon>Viridiplantae</taxon>
        <taxon>Streptophyta</taxon>
        <taxon>Embryophyta</taxon>
        <taxon>Tracheophyta</taxon>
        <taxon>Spermatophyta</taxon>
        <taxon>Magnoliopsida</taxon>
        <taxon>Liliopsida</taxon>
        <taxon>Asparagales</taxon>
        <taxon>Orchidaceae</taxon>
        <taxon>Vanilloideae</taxon>
        <taxon>Vanilleae</taxon>
        <taxon>Vanilla</taxon>
    </lineage>
</organism>
<evidence type="ECO:0000256" key="4">
    <source>
        <dbReference type="SAM" id="Phobius"/>
    </source>
</evidence>
<keyword evidence="2 4" id="KW-1133">Transmembrane helix</keyword>
<feature type="transmembrane region" description="Helical" evidence="4">
    <location>
        <begin position="18"/>
        <end position="38"/>
    </location>
</feature>
<reference evidence="5 6" key="1">
    <citation type="journal article" date="2020" name="Nat. Food">
        <title>A phased Vanilla planifolia genome enables genetic improvement of flavour and production.</title>
        <authorList>
            <person name="Hasing T."/>
            <person name="Tang H."/>
            <person name="Brym M."/>
            <person name="Khazi F."/>
            <person name="Huang T."/>
            <person name="Chambers A.H."/>
        </authorList>
    </citation>
    <scope>NUCLEOTIDE SEQUENCE [LARGE SCALE GENOMIC DNA]</scope>
    <source>
        <tissue evidence="5">Leaf</tissue>
    </source>
</reference>
<evidence type="ECO:0000256" key="2">
    <source>
        <dbReference type="ARBA" id="ARBA00022989"/>
    </source>
</evidence>
<accession>A0A835VJA9</accession>
<gene>
    <name evidence="5" type="ORF">HPP92_002821</name>
</gene>
<evidence type="ECO:0000256" key="1">
    <source>
        <dbReference type="ARBA" id="ARBA00022692"/>
    </source>
</evidence>